<name>A0A1A7C7R7_9BURK</name>
<feature type="region of interest" description="Disordered" evidence="2">
    <location>
        <begin position="1"/>
        <end position="24"/>
    </location>
</feature>
<dbReference type="AlphaFoldDB" id="A0A1A7C7R7"/>
<organism evidence="3 4">
    <name type="scientific">Janthinobacterium psychrotolerans</name>
    <dbReference type="NCBI Taxonomy" id="1747903"/>
    <lineage>
        <taxon>Bacteria</taxon>
        <taxon>Pseudomonadati</taxon>
        <taxon>Pseudomonadota</taxon>
        <taxon>Betaproteobacteria</taxon>
        <taxon>Burkholderiales</taxon>
        <taxon>Oxalobacteraceae</taxon>
        <taxon>Janthinobacterium</taxon>
    </lineage>
</organism>
<gene>
    <name evidence="3" type="ORF">ASR47_102015</name>
</gene>
<protein>
    <recommendedName>
        <fullName evidence="5">DUF4404 family protein</fullName>
    </recommendedName>
</protein>
<evidence type="ECO:0008006" key="5">
    <source>
        <dbReference type="Google" id="ProtNLM"/>
    </source>
</evidence>
<dbReference type="OrthoDB" id="8779496at2"/>
<sequence length="99" mass="10993">MESKLKESLHQLRSNLESSGPVDEELQGLLHKLDGDIRLLLEKRAALEAQEAQESQEAESTTYGLAERSQELSAKFAVKHPKLEPALRELGEILANMGI</sequence>
<proteinExistence type="predicted"/>
<evidence type="ECO:0000313" key="4">
    <source>
        <dbReference type="Proteomes" id="UP000092713"/>
    </source>
</evidence>
<keyword evidence="1" id="KW-0175">Coiled coil</keyword>
<dbReference type="InterPro" id="IPR025516">
    <property type="entry name" value="DUF4404"/>
</dbReference>
<dbReference type="STRING" id="1747903.ASR47_102015"/>
<evidence type="ECO:0000256" key="1">
    <source>
        <dbReference type="SAM" id="Coils"/>
    </source>
</evidence>
<evidence type="ECO:0000256" key="2">
    <source>
        <dbReference type="SAM" id="MobiDB-lite"/>
    </source>
</evidence>
<keyword evidence="4" id="KW-1185">Reference proteome</keyword>
<feature type="coiled-coil region" evidence="1">
    <location>
        <begin position="30"/>
        <end position="57"/>
    </location>
</feature>
<dbReference type="Pfam" id="PF14357">
    <property type="entry name" value="DUF4404"/>
    <property type="match status" value="1"/>
</dbReference>
<accession>A0A1A7C7R7</accession>
<feature type="compositionally biased region" description="Basic and acidic residues" evidence="2">
    <location>
        <begin position="1"/>
        <end position="10"/>
    </location>
</feature>
<comment type="caution">
    <text evidence="3">The sequence shown here is derived from an EMBL/GenBank/DDBJ whole genome shotgun (WGS) entry which is preliminary data.</text>
</comment>
<evidence type="ECO:0000313" key="3">
    <source>
        <dbReference type="EMBL" id="OBV40810.1"/>
    </source>
</evidence>
<reference evidence="3 4" key="1">
    <citation type="submission" date="2016-04" db="EMBL/GenBank/DDBJ databases">
        <title>Draft genome sequence of Janthinobacterium psychrotolerans sp. nov., isolated from freshwater sediments in Denmark.</title>
        <authorList>
            <person name="Gong X."/>
            <person name="Skrivergaard S."/>
            <person name="Korsgaard B.S."/>
            <person name="Schreiber L."/>
            <person name="Marshall I.P."/>
            <person name="Finster K."/>
            <person name="Schramm A."/>
        </authorList>
    </citation>
    <scope>NUCLEOTIDE SEQUENCE [LARGE SCALE GENOMIC DNA]</scope>
    <source>
        <strain evidence="3 4">S3-2</strain>
    </source>
</reference>
<dbReference type="PATRIC" id="fig|1747903.4.peg.4465"/>
<dbReference type="EMBL" id="LOCQ01000043">
    <property type="protein sequence ID" value="OBV40810.1"/>
    <property type="molecule type" value="Genomic_DNA"/>
</dbReference>
<dbReference type="RefSeq" id="WP_065306543.1">
    <property type="nucleotide sequence ID" value="NZ_LOCQ01000043.1"/>
</dbReference>
<dbReference type="Proteomes" id="UP000092713">
    <property type="component" value="Unassembled WGS sequence"/>
</dbReference>